<organism evidence="1 2">
    <name type="scientific">Algoriphagus aquatilis</name>
    <dbReference type="NCBI Taxonomy" id="490186"/>
    <lineage>
        <taxon>Bacteria</taxon>
        <taxon>Pseudomonadati</taxon>
        <taxon>Bacteroidota</taxon>
        <taxon>Cytophagia</taxon>
        <taxon>Cytophagales</taxon>
        <taxon>Cyclobacteriaceae</taxon>
        <taxon>Algoriphagus</taxon>
    </lineage>
</organism>
<dbReference type="EMBL" id="JBHSKS010000001">
    <property type="protein sequence ID" value="MFC5190440.1"/>
    <property type="molecule type" value="Genomic_DNA"/>
</dbReference>
<dbReference type="RefSeq" id="WP_377911514.1">
    <property type="nucleotide sequence ID" value="NZ_JBHSKS010000001.1"/>
</dbReference>
<name>A0ABW0BS41_9BACT</name>
<gene>
    <name evidence="1" type="ORF">ACFPIK_01575</name>
</gene>
<dbReference type="Proteomes" id="UP001596163">
    <property type="component" value="Unassembled WGS sequence"/>
</dbReference>
<evidence type="ECO:0000313" key="1">
    <source>
        <dbReference type="EMBL" id="MFC5190440.1"/>
    </source>
</evidence>
<comment type="caution">
    <text evidence="1">The sequence shown here is derived from an EMBL/GenBank/DDBJ whole genome shotgun (WGS) entry which is preliminary data.</text>
</comment>
<accession>A0ABW0BS41</accession>
<protein>
    <submittedName>
        <fullName evidence="1">Uncharacterized protein</fullName>
    </submittedName>
</protein>
<reference evidence="2" key="1">
    <citation type="journal article" date="2019" name="Int. J. Syst. Evol. Microbiol.">
        <title>The Global Catalogue of Microorganisms (GCM) 10K type strain sequencing project: providing services to taxonomists for standard genome sequencing and annotation.</title>
        <authorList>
            <consortium name="The Broad Institute Genomics Platform"/>
            <consortium name="The Broad Institute Genome Sequencing Center for Infectious Disease"/>
            <person name="Wu L."/>
            <person name="Ma J."/>
        </authorList>
    </citation>
    <scope>NUCLEOTIDE SEQUENCE [LARGE SCALE GENOMIC DNA]</scope>
    <source>
        <strain evidence="2">CGMCC 1.7030</strain>
    </source>
</reference>
<evidence type="ECO:0000313" key="2">
    <source>
        <dbReference type="Proteomes" id="UP001596163"/>
    </source>
</evidence>
<sequence>MRIVLIIFFYLICLKPVLAQTEDYSIFLNALEISENISIDSSVIEHNTFWKKFINVNRDTVIFSNKKSGMFESIFKNYKRPDTRPYFERKLMIGNKLVEERRTRDANNIIGFAQCVNGTPFIFFAFKENPSISSEAIVFFREHEFAHFKLGHSGCGVDSSFKDSHSQELEADLEAAITILNFPEGTRIIDFVIATFYTLNEKQSRSHPSSYARAASLLRNLNTNKLKYK</sequence>
<proteinExistence type="predicted"/>
<keyword evidence="2" id="KW-1185">Reference proteome</keyword>